<keyword evidence="8" id="KW-1185">Reference proteome</keyword>
<dbReference type="GO" id="GO:0004497">
    <property type="term" value="F:monooxygenase activity"/>
    <property type="evidence" value="ECO:0007669"/>
    <property type="project" value="UniProtKB-KW"/>
</dbReference>
<reference evidence="7" key="1">
    <citation type="submission" date="2016-06" db="EMBL/GenBank/DDBJ databases">
        <title>Draft Genome sequence of the fungus Inonotus baumii.</title>
        <authorList>
            <person name="Zhu H."/>
            <person name="Lin W."/>
        </authorList>
    </citation>
    <scope>NUCLEOTIDE SEQUENCE</scope>
    <source>
        <strain evidence="7">821</strain>
    </source>
</reference>
<keyword evidence="2" id="KW-0285">Flavoprotein</keyword>
<evidence type="ECO:0000256" key="2">
    <source>
        <dbReference type="ARBA" id="ARBA00022630"/>
    </source>
</evidence>
<accession>A0A9Q5HZ96</accession>
<dbReference type="InterPro" id="IPR036188">
    <property type="entry name" value="FAD/NAD-bd_sf"/>
</dbReference>
<dbReference type="InterPro" id="IPR050493">
    <property type="entry name" value="FAD-dep_Monooxygenase_BioMet"/>
</dbReference>
<dbReference type="GO" id="GO:0071949">
    <property type="term" value="F:FAD binding"/>
    <property type="evidence" value="ECO:0007669"/>
    <property type="project" value="InterPro"/>
</dbReference>
<dbReference type="AlphaFoldDB" id="A0A9Q5HZ96"/>
<proteinExistence type="inferred from homology"/>
<evidence type="ECO:0000256" key="5">
    <source>
        <dbReference type="ARBA" id="ARBA00023033"/>
    </source>
</evidence>
<comment type="similarity">
    <text evidence="1">Belongs to the paxM FAD-dependent monooxygenase family.</text>
</comment>
<dbReference type="InterPro" id="IPR002938">
    <property type="entry name" value="FAD-bd"/>
</dbReference>
<organism evidence="7 8">
    <name type="scientific">Sanghuangporus baumii</name>
    <name type="common">Phellinus baumii</name>
    <dbReference type="NCBI Taxonomy" id="108892"/>
    <lineage>
        <taxon>Eukaryota</taxon>
        <taxon>Fungi</taxon>
        <taxon>Dikarya</taxon>
        <taxon>Basidiomycota</taxon>
        <taxon>Agaricomycotina</taxon>
        <taxon>Agaricomycetes</taxon>
        <taxon>Hymenochaetales</taxon>
        <taxon>Hymenochaetaceae</taxon>
        <taxon>Sanghuangporus</taxon>
    </lineage>
</organism>
<feature type="domain" description="FAD-binding" evidence="6">
    <location>
        <begin position="18"/>
        <end position="255"/>
    </location>
</feature>
<dbReference type="Pfam" id="PF01494">
    <property type="entry name" value="FAD_binding_3"/>
    <property type="match status" value="1"/>
</dbReference>
<dbReference type="PANTHER" id="PTHR13789">
    <property type="entry name" value="MONOOXYGENASE"/>
    <property type="match status" value="1"/>
</dbReference>
<keyword evidence="3" id="KW-0274">FAD</keyword>
<evidence type="ECO:0000313" key="7">
    <source>
        <dbReference type="EMBL" id="OCB88634.1"/>
    </source>
</evidence>
<dbReference type="OrthoDB" id="1878542at2759"/>
<sequence>MDELGAEMYSVHHADLVCSLYKLATNAGAQINFGSRVISVDNETATVTLGSGKTLKADLIVGADGHQSIVRAGLEPTRKEKLDINYTTYLFTIPASRFKDDQEIPRLLGDARWYMWMGFGWGMSMFGIRNNTVLSCTLFMNEEDVDVSVDWKSQVPVKDLGTEKLGLTPIKADSATRVKVDRENVPEYWYDSSGHVIVVGEAAHASLVGTVHSAALGIEDAAVLGRLLSKLKSKHEIKRFLSAFHEIRHPRSERLSASEQQKVDFITLPAGALSEARDESMRLQMNEGQGDWSASEDSFLTRSWEEFRDAFGYDAFDEADTWWVEWGVLFDRINGSDNSVEDDIFSGQITVERERHACTPSI</sequence>
<gene>
    <name evidence="7" type="ORF">A7U60_g4232</name>
</gene>
<evidence type="ECO:0000256" key="1">
    <source>
        <dbReference type="ARBA" id="ARBA00007992"/>
    </source>
</evidence>
<evidence type="ECO:0000259" key="6">
    <source>
        <dbReference type="Pfam" id="PF01494"/>
    </source>
</evidence>
<comment type="caution">
    <text evidence="7">The sequence shown here is derived from an EMBL/GenBank/DDBJ whole genome shotgun (WGS) entry which is preliminary data.</text>
</comment>
<dbReference type="SUPFAM" id="SSF51905">
    <property type="entry name" value="FAD/NAD(P)-binding domain"/>
    <property type="match status" value="1"/>
</dbReference>
<evidence type="ECO:0000256" key="3">
    <source>
        <dbReference type="ARBA" id="ARBA00022827"/>
    </source>
</evidence>
<dbReference type="Proteomes" id="UP000757232">
    <property type="component" value="Unassembled WGS sequence"/>
</dbReference>
<evidence type="ECO:0000313" key="8">
    <source>
        <dbReference type="Proteomes" id="UP000757232"/>
    </source>
</evidence>
<keyword evidence="5" id="KW-0503">Monooxygenase</keyword>
<name>A0A9Q5HZ96_SANBA</name>
<protein>
    <submittedName>
        <fullName evidence="7">FAD/NAD-binding domain-containing protein</fullName>
    </submittedName>
</protein>
<dbReference type="PANTHER" id="PTHR13789:SF314">
    <property type="entry name" value="FAD-BINDING DOMAIN-CONTAINING PROTEIN"/>
    <property type="match status" value="1"/>
</dbReference>
<dbReference type="Gene3D" id="3.50.50.60">
    <property type="entry name" value="FAD/NAD(P)-binding domain"/>
    <property type="match status" value="1"/>
</dbReference>
<dbReference type="EMBL" id="LNZH02000175">
    <property type="protein sequence ID" value="OCB88634.1"/>
    <property type="molecule type" value="Genomic_DNA"/>
</dbReference>
<keyword evidence="4" id="KW-0560">Oxidoreductase</keyword>
<evidence type="ECO:0000256" key="4">
    <source>
        <dbReference type="ARBA" id="ARBA00023002"/>
    </source>
</evidence>